<dbReference type="RefSeq" id="WP_207105939.1">
    <property type="nucleotide sequence ID" value="NZ_AP022873.1"/>
</dbReference>
<feature type="chain" id="PRO_5029018777" description="NosL family protein" evidence="1">
    <location>
        <begin position="24"/>
        <end position="199"/>
    </location>
</feature>
<accession>A0A7G1H2X4</accession>
<protein>
    <recommendedName>
        <fullName evidence="4">NosL family protein</fullName>
    </recommendedName>
</protein>
<dbReference type="SUPFAM" id="SSF160387">
    <property type="entry name" value="NosL/MerB-like"/>
    <property type="match status" value="1"/>
</dbReference>
<organism evidence="2 3">
    <name type="scientific">Dissulfurispira thermophila</name>
    <dbReference type="NCBI Taxonomy" id="2715679"/>
    <lineage>
        <taxon>Bacteria</taxon>
        <taxon>Pseudomonadati</taxon>
        <taxon>Nitrospirota</taxon>
        <taxon>Thermodesulfovibrionia</taxon>
        <taxon>Thermodesulfovibrionales</taxon>
        <taxon>Dissulfurispiraceae</taxon>
        <taxon>Dissulfurispira</taxon>
    </lineage>
</organism>
<keyword evidence="1" id="KW-0732">Signal</keyword>
<reference evidence="2 3" key="1">
    <citation type="submission" date="2020-03" db="EMBL/GenBank/DDBJ databases">
        <title>Complete genome sequences of two sulfur-disproportionating bacterial strains T55J and Mzg5.</title>
        <authorList>
            <person name="Umezawa K."/>
            <person name="Kojima H."/>
            <person name="Kato Y."/>
            <person name="Fukui M."/>
        </authorList>
    </citation>
    <scope>NUCLEOTIDE SEQUENCE [LARGE SCALE GENOMIC DNA]</scope>
    <source>
        <strain evidence="2 3">T55J</strain>
    </source>
</reference>
<proteinExistence type="predicted"/>
<evidence type="ECO:0008006" key="4">
    <source>
        <dbReference type="Google" id="ProtNLM"/>
    </source>
</evidence>
<evidence type="ECO:0000256" key="1">
    <source>
        <dbReference type="SAM" id="SignalP"/>
    </source>
</evidence>
<sequence length="199" mass="22207">MKRLMVFVLFVLMVFGVSVVAWSDETSNSMGQKKCKCMSMDHSQHGSHMGHQMPMQEDTKAYASCKYCGMDREKFAHTAMTITYDDGTVVGTCSIHCAAIDLAVNMGKSVKLIEVGDYNTKKQIDAQKAFWVIGGSKQGVMTKNPKWAFEKKEDAEAFIKANGGKLATFDEALKAAYSDMYDDTTMIRGKRTKAMEHKH</sequence>
<feature type="signal peptide" evidence="1">
    <location>
        <begin position="1"/>
        <end position="23"/>
    </location>
</feature>
<dbReference type="Pfam" id="PF05573">
    <property type="entry name" value="NosL"/>
    <property type="match status" value="1"/>
</dbReference>
<dbReference type="Proteomes" id="UP000516360">
    <property type="component" value="Chromosome"/>
</dbReference>
<evidence type="ECO:0000313" key="3">
    <source>
        <dbReference type="Proteomes" id="UP000516360"/>
    </source>
</evidence>
<name>A0A7G1H2X4_9BACT</name>
<dbReference type="InterPro" id="IPR008719">
    <property type="entry name" value="N2O_reductase_NosL"/>
</dbReference>
<dbReference type="PANTHER" id="PTHR41247">
    <property type="entry name" value="HTH-TYPE TRANSCRIPTIONAL REPRESSOR YCNK"/>
    <property type="match status" value="1"/>
</dbReference>
<dbReference type="KEGG" id="dtp:JZK55_19600"/>
<dbReference type="AlphaFoldDB" id="A0A7G1H2X4"/>
<dbReference type="PANTHER" id="PTHR41247:SF1">
    <property type="entry name" value="HTH-TYPE TRANSCRIPTIONAL REPRESSOR YCNK"/>
    <property type="match status" value="1"/>
</dbReference>
<evidence type="ECO:0000313" key="2">
    <source>
        <dbReference type="EMBL" id="BCB97038.1"/>
    </source>
</evidence>
<keyword evidence="3" id="KW-1185">Reference proteome</keyword>
<dbReference type="EMBL" id="AP022873">
    <property type="protein sequence ID" value="BCB97038.1"/>
    <property type="molecule type" value="Genomic_DNA"/>
</dbReference>
<dbReference type="Gene3D" id="3.30.70.2050">
    <property type="match status" value="1"/>
</dbReference>
<gene>
    <name evidence="2" type="ORF">JZK55_19600</name>
</gene>